<gene>
    <name evidence="2" type="ORF">SSLN_LOCUS2558</name>
</gene>
<dbReference type="WBParaSite" id="SSLN_0000264501-mRNA-1">
    <property type="protein sequence ID" value="SSLN_0000264501-mRNA-1"/>
    <property type="gene ID" value="SSLN_0000264501"/>
</dbReference>
<evidence type="ECO:0000313" key="4">
    <source>
        <dbReference type="WBParaSite" id="SSLN_0000264501-mRNA-1"/>
    </source>
</evidence>
<reference evidence="2 3" key="2">
    <citation type="submission" date="2018-11" db="EMBL/GenBank/DDBJ databases">
        <authorList>
            <consortium name="Pathogen Informatics"/>
        </authorList>
    </citation>
    <scope>NUCLEOTIDE SEQUENCE [LARGE SCALE GENOMIC DNA]</scope>
    <source>
        <strain evidence="2 3">NST_G2</strain>
    </source>
</reference>
<name>A0A183SEB0_SCHSO</name>
<protein>
    <submittedName>
        <fullName evidence="4">C2H2-type domain-containing protein</fullName>
    </submittedName>
</protein>
<organism evidence="4">
    <name type="scientific">Schistocephalus solidus</name>
    <name type="common">Tapeworm</name>
    <dbReference type="NCBI Taxonomy" id="70667"/>
    <lineage>
        <taxon>Eukaryota</taxon>
        <taxon>Metazoa</taxon>
        <taxon>Spiralia</taxon>
        <taxon>Lophotrochozoa</taxon>
        <taxon>Platyhelminthes</taxon>
        <taxon>Cestoda</taxon>
        <taxon>Eucestoda</taxon>
        <taxon>Diphyllobothriidea</taxon>
        <taxon>Diphyllobothriidae</taxon>
        <taxon>Schistocephalus</taxon>
    </lineage>
</organism>
<dbReference type="AlphaFoldDB" id="A0A183SEB0"/>
<evidence type="ECO:0000313" key="2">
    <source>
        <dbReference type="EMBL" id="VDL88943.1"/>
    </source>
</evidence>
<dbReference type="OrthoDB" id="6326277at2759"/>
<dbReference type="EMBL" id="UYSU01032284">
    <property type="protein sequence ID" value="VDL88943.1"/>
    <property type="molecule type" value="Genomic_DNA"/>
</dbReference>
<dbReference type="Proteomes" id="UP000275846">
    <property type="component" value="Unassembled WGS sequence"/>
</dbReference>
<keyword evidence="3" id="KW-1185">Reference proteome</keyword>
<accession>A0A183SEB0</accession>
<evidence type="ECO:0000313" key="3">
    <source>
        <dbReference type="Proteomes" id="UP000275846"/>
    </source>
</evidence>
<sequence length="126" mass="13734">MEKMHEDWFSNLCGQPDRRCQGKKNGMKVTHAPDQHRRCPGPANMPALSTHLSCANRPDSCTLTPGINSITPTIIETTSEYSSAVTPTTAFAFTTTTTVPSDEDSLLNCPQCDHTFASRIGLVSHL</sequence>
<proteinExistence type="predicted"/>
<evidence type="ECO:0000256" key="1">
    <source>
        <dbReference type="SAM" id="MobiDB-lite"/>
    </source>
</evidence>
<reference evidence="4" key="1">
    <citation type="submission" date="2016-06" db="UniProtKB">
        <authorList>
            <consortium name="WormBaseParasite"/>
        </authorList>
    </citation>
    <scope>IDENTIFICATION</scope>
</reference>
<feature type="region of interest" description="Disordered" evidence="1">
    <location>
        <begin position="22"/>
        <end position="42"/>
    </location>
</feature>